<keyword evidence="2" id="KW-1185">Reference proteome</keyword>
<reference evidence="2" key="1">
    <citation type="journal article" date="2019" name="Int. J. Syst. Evol. Microbiol.">
        <title>The Global Catalogue of Microorganisms (GCM) 10K type strain sequencing project: providing services to taxonomists for standard genome sequencing and annotation.</title>
        <authorList>
            <consortium name="The Broad Institute Genomics Platform"/>
            <consortium name="The Broad Institute Genome Sequencing Center for Infectious Disease"/>
            <person name="Wu L."/>
            <person name="Ma J."/>
        </authorList>
    </citation>
    <scope>NUCLEOTIDE SEQUENCE [LARGE SCALE GENOMIC DNA]</scope>
    <source>
        <strain evidence="2">JCM 12607</strain>
    </source>
</reference>
<protein>
    <submittedName>
        <fullName evidence="1">Uncharacterized protein</fullName>
    </submittedName>
</protein>
<dbReference type="EMBL" id="JBHTGL010000008">
    <property type="protein sequence ID" value="MFD0627915.1"/>
    <property type="molecule type" value="Genomic_DNA"/>
</dbReference>
<comment type="caution">
    <text evidence="1">The sequence shown here is derived from an EMBL/GenBank/DDBJ whole genome shotgun (WGS) entry which is preliminary data.</text>
</comment>
<sequence>MTQLHLYAKPEDAPYDLAPLAGLDGLTIHLGSEMEATGTDLFPPERIVRLG</sequence>
<gene>
    <name evidence="1" type="ORF">ACFQ2K_40060</name>
</gene>
<proteinExistence type="predicted"/>
<dbReference type="Proteomes" id="UP001596915">
    <property type="component" value="Unassembled WGS sequence"/>
</dbReference>
<evidence type="ECO:0000313" key="2">
    <source>
        <dbReference type="Proteomes" id="UP001596915"/>
    </source>
</evidence>
<accession>A0ABW2X7A3</accession>
<evidence type="ECO:0000313" key="1">
    <source>
        <dbReference type="EMBL" id="MFD0627915.1"/>
    </source>
</evidence>
<name>A0ABW2X7A3_9ACTN</name>
<organism evidence="1 2">
    <name type="scientific">Streptomyces sanglieri</name>
    <dbReference type="NCBI Taxonomy" id="193460"/>
    <lineage>
        <taxon>Bacteria</taxon>
        <taxon>Bacillati</taxon>
        <taxon>Actinomycetota</taxon>
        <taxon>Actinomycetes</taxon>
        <taxon>Kitasatosporales</taxon>
        <taxon>Streptomycetaceae</taxon>
        <taxon>Streptomyces</taxon>
    </lineage>
</organism>